<gene>
    <name evidence="1" type="ORF">GSLYS_00017301001</name>
</gene>
<sequence>MSRILKEHETSPKHMSFVKAWHELAVRLKRGETIDSEYQKLMQRECDHWNRVLQRIMYIV</sequence>
<name>A0AAV2IFV6_LYMST</name>
<evidence type="ECO:0000313" key="2">
    <source>
        <dbReference type="Proteomes" id="UP001497497"/>
    </source>
</evidence>
<reference evidence="1 2" key="1">
    <citation type="submission" date="2024-04" db="EMBL/GenBank/DDBJ databases">
        <authorList>
            <consortium name="Genoscope - CEA"/>
            <person name="William W."/>
        </authorList>
    </citation>
    <scope>NUCLEOTIDE SEQUENCE [LARGE SCALE GENOMIC DNA]</scope>
</reference>
<dbReference type="Proteomes" id="UP001497497">
    <property type="component" value="Unassembled WGS sequence"/>
</dbReference>
<protein>
    <submittedName>
        <fullName evidence="1">Uncharacterized protein</fullName>
    </submittedName>
</protein>
<keyword evidence="2" id="KW-1185">Reference proteome</keyword>
<evidence type="ECO:0000313" key="1">
    <source>
        <dbReference type="EMBL" id="CAL1543788.1"/>
    </source>
</evidence>
<dbReference type="AlphaFoldDB" id="A0AAV2IFV6"/>
<organism evidence="1 2">
    <name type="scientific">Lymnaea stagnalis</name>
    <name type="common">Great pond snail</name>
    <name type="synonym">Helix stagnalis</name>
    <dbReference type="NCBI Taxonomy" id="6523"/>
    <lineage>
        <taxon>Eukaryota</taxon>
        <taxon>Metazoa</taxon>
        <taxon>Spiralia</taxon>
        <taxon>Lophotrochozoa</taxon>
        <taxon>Mollusca</taxon>
        <taxon>Gastropoda</taxon>
        <taxon>Heterobranchia</taxon>
        <taxon>Euthyneura</taxon>
        <taxon>Panpulmonata</taxon>
        <taxon>Hygrophila</taxon>
        <taxon>Lymnaeoidea</taxon>
        <taxon>Lymnaeidae</taxon>
        <taxon>Lymnaea</taxon>
    </lineage>
</organism>
<dbReference type="EMBL" id="CAXITT010000575">
    <property type="protein sequence ID" value="CAL1543788.1"/>
    <property type="molecule type" value="Genomic_DNA"/>
</dbReference>
<proteinExistence type="predicted"/>
<accession>A0AAV2IFV6</accession>
<comment type="caution">
    <text evidence="1">The sequence shown here is derived from an EMBL/GenBank/DDBJ whole genome shotgun (WGS) entry which is preliminary data.</text>
</comment>